<keyword evidence="1" id="KW-0812">Transmembrane</keyword>
<feature type="transmembrane region" description="Helical" evidence="1">
    <location>
        <begin position="20"/>
        <end position="40"/>
    </location>
</feature>
<evidence type="ECO:0008006" key="4">
    <source>
        <dbReference type="Google" id="ProtNLM"/>
    </source>
</evidence>
<keyword evidence="1" id="KW-1133">Transmembrane helix</keyword>
<keyword evidence="3" id="KW-1185">Reference proteome</keyword>
<reference evidence="3" key="1">
    <citation type="journal article" date="2019" name="Int. J. Syst. Evol. Microbiol.">
        <title>The Global Catalogue of Microorganisms (GCM) 10K type strain sequencing project: providing services to taxonomists for standard genome sequencing and annotation.</title>
        <authorList>
            <consortium name="The Broad Institute Genomics Platform"/>
            <consortium name="The Broad Institute Genome Sequencing Center for Infectious Disease"/>
            <person name="Wu L."/>
            <person name="Ma J."/>
        </authorList>
    </citation>
    <scope>NUCLEOTIDE SEQUENCE [LARGE SCALE GENOMIC DNA]</scope>
    <source>
        <strain evidence="3">CCUG 56754</strain>
    </source>
</reference>
<evidence type="ECO:0000256" key="1">
    <source>
        <dbReference type="SAM" id="Phobius"/>
    </source>
</evidence>
<keyword evidence="1" id="KW-0472">Membrane</keyword>
<name>A0ABW3LMU6_9BACI</name>
<accession>A0ABW3LMU6</accession>
<evidence type="ECO:0000313" key="3">
    <source>
        <dbReference type="Proteomes" id="UP001597040"/>
    </source>
</evidence>
<proteinExistence type="predicted"/>
<organism evidence="2 3">
    <name type="scientific">Virgibacillus byunsanensis</name>
    <dbReference type="NCBI Taxonomy" id="570945"/>
    <lineage>
        <taxon>Bacteria</taxon>
        <taxon>Bacillati</taxon>
        <taxon>Bacillota</taxon>
        <taxon>Bacilli</taxon>
        <taxon>Bacillales</taxon>
        <taxon>Bacillaceae</taxon>
        <taxon>Virgibacillus</taxon>
    </lineage>
</organism>
<evidence type="ECO:0000313" key="2">
    <source>
        <dbReference type="EMBL" id="MFD1039711.1"/>
    </source>
</evidence>
<dbReference type="Proteomes" id="UP001597040">
    <property type="component" value="Unassembled WGS sequence"/>
</dbReference>
<sequence length="48" mass="5720">MYKGLHKGLEILQEWKKVAVRLLELFAFLSIGLFFIEYILKRFMSGLE</sequence>
<comment type="caution">
    <text evidence="2">The sequence shown here is derived from an EMBL/GenBank/DDBJ whole genome shotgun (WGS) entry which is preliminary data.</text>
</comment>
<gene>
    <name evidence="2" type="ORF">ACFQ3N_15090</name>
</gene>
<dbReference type="EMBL" id="JBHTKJ010000045">
    <property type="protein sequence ID" value="MFD1039711.1"/>
    <property type="molecule type" value="Genomic_DNA"/>
</dbReference>
<protein>
    <recommendedName>
        <fullName evidence="4">Stage III sporulation protein AC</fullName>
    </recommendedName>
</protein>